<proteinExistence type="predicted"/>
<dbReference type="EMBL" id="JAHHHW010000100">
    <property type="protein sequence ID" value="MBW4433239.1"/>
    <property type="molecule type" value="Genomic_DNA"/>
</dbReference>
<comment type="caution">
    <text evidence="1">The sequence shown here is derived from an EMBL/GenBank/DDBJ whole genome shotgun (WGS) entry which is preliminary data.</text>
</comment>
<dbReference type="NCBIfam" id="TIGR02122">
    <property type="entry name" value="TRAP_TAXI"/>
    <property type="match status" value="1"/>
</dbReference>
<dbReference type="Proteomes" id="UP000813215">
    <property type="component" value="Unassembled WGS sequence"/>
</dbReference>
<organism evidence="1 2">
    <name type="scientific">Pelatocladus maniniholoensis HA4357-MV3</name>
    <dbReference type="NCBI Taxonomy" id="1117104"/>
    <lineage>
        <taxon>Bacteria</taxon>
        <taxon>Bacillati</taxon>
        <taxon>Cyanobacteriota</taxon>
        <taxon>Cyanophyceae</taxon>
        <taxon>Nostocales</taxon>
        <taxon>Nostocaceae</taxon>
        <taxon>Pelatocladus</taxon>
    </lineage>
</organism>
<accession>A0A9E3HAL7</accession>
<dbReference type="PANTHER" id="PTHR42941">
    <property type="entry name" value="SLL1037 PROTEIN"/>
    <property type="match status" value="1"/>
</dbReference>
<gene>
    <name evidence="1" type="ORF">KME28_16310</name>
</gene>
<reference evidence="1" key="1">
    <citation type="submission" date="2021-05" db="EMBL/GenBank/DDBJ databases">
        <authorList>
            <person name="Pietrasiak N."/>
            <person name="Ward R."/>
            <person name="Stajich J.E."/>
            <person name="Kurbessoian T."/>
        </authorList>
    </citation>
    <scope>NUCLEOTIDE SEQUENCE</scope>
    <source>
        <strain evidence="1">HA4357-MV3</strain>
    </source>
</reference>
<name>A0A9E3HAL7_9NOST</name>
<dbReference type="AlphaFoldDB" id="A0A9E3HAL7"/>
<reference evidence="1" key="2">
    <citation type="journal article" date="2022" name="Microbiol. Resour. Announc.">
        <title>Metagenome Sequencing to Explore Phylogenomics of Terrestrial Cyanobacteria.</title>
        <authorList>
            <person name="Ward R.D."/>
            <person name="Stajich J.E."/>
            <person name="Johansen J.R."/>
            <person name="Huntemann M."/>
            <person name="Clum A."/>
            <person name="Foster B."/>
            <person name="Foster B."/>
            <person name="Roux S."/>
            <person name="Palaniappan K."/>
            <person name="Varghese N."/>
            <person name="Mukherjee S."/>
            <person name="Reddy T.B.K."/>
            <person name="Daum C."/>
            <person name="Copeland A."/>
            <person name="Chen I.A."/>
            <person name="Ivanova N.N."/>
            <person name="Kyrpides N.C."/>
            <person name="Shapiro N."/>
            <person name="Eloe-Fadrosh E.A."/>
            <person name="Pietrasiak N."/>
        </authorList>
    </citation>
    <scope>NUCLEOTIDE SEQUENCE</scope>
    <source>
        <strain evidence="1">HA4357-MV3</strain>
    </source>
</reference>
<dbReference type="Gene3D" id="3.40.190.10">
    <property type="entry name" value="Periplasmic binding protein-like II"/>
    <property type="match status" value="2"/>
</dbReference>
<evidence type="ECO:0000313" key="1">
    <source>
        <dbReference type="EMBL" id="MBW4433239.1"/>
    </source>
</evidence>
<protein>
    <submittedName>
        <fullName evidence="1">TAXI family TRAP transporter solute-binding subunit</fullName>
    </submittedName>
</protein>
<dbReference type="InterPro" id="IPR011852">
    <property type="entry name" value="TRAP_TAXI"/>
</dbReference>
<dbReference type="Pfam" id="PF16868">
    <property type="entry name" value="NMT1_3"/>
    <property type="match status" value="1"/>
</dbReference>
<evidence type="ECO:0000313" key="2">
    <source>
        <dbReference type="Proteomes" id="UP000813215"/>
    </source>
</evidence>
<dbReference type="SUPFAM" id="SSF53850">
    <property type="entry name" value="Periplasmic binding protein-like II"/>
    <property type="match status" value="1"/>
</dbReference>
<sequence>MKLPYKCLSLIYQPQNIFLLLSGLAGGVLLSILGGCNQKPNSVTLSTGTVGSYYHRLGEQINYSTNTTVGVSVRNFDSQGSQENIQRLLNHQVDFAIAQLDVANEAMRSGKVKAVAILAKEYVHIIVRKNSGIKTFDDLQGKRVAVGNPGSGILFTTKQLIQADKLNIQKDNSSFDEAFKKLKSRQLDAVIYVGSLGANEKLRQIFVKNSDMNLLPIRTALINNLTVLDPSSYESATLPVGTYVSRPPIPNRKLPTLSTATVLITRPNMNRQIVGLVTWSILSTARTYSQFYPELQSSKAEELMRKELFYIHPAAEAVFNQGDPRMVIIRYWENNNDLQAGVFILGTTSVLGLMLRQWHRQKSKKIMTTTNNRIIELKSLLPDHPQQALESLENLSQENRLTFIEGVVSTEVYEQLRHKTQTFADQCRTLIEHQRKKFVMDTLLLLDEWQASLQTDPEAALQKLKQLKQQYRDMLLSDQVDIEAYIELMNLTLISLMTLAPKSSPAHSNPESKKQNISN</sequence>
<dbReference type="PANTHER" id="PTHR42941:SF1">
    <property type="entry name" value="SLL1037 PROTEIN"/>
    <property type="match status" value="1"/>
</dbReference>